<proteinExistence type="predicted"/>
<sequence length="232" mass="27078">MNAQLPQKVKQLKGKVHDLTIGVNIECEFPFVNKIVEDYTMISSNYRLNLTSEIMNQSKTDEKIKGIFLARFAHCVSFTILKLSYQFVQSYWDNQLEYLQKPFGFSNKQTAQKHLQTIFQQQFNSSFIQLYSQGRQFITLKLKEQIVEENENFAYLFDSILNTTSKQEDDKINNKKNALIESCLQNMWNCLLSTPSLQPYPLEFLGKENGCNDIGYFTWPSLIRCDTNDLLD</sequence>
<evidence type="ECO:0000313" key="2">
    <source>
        <dbReference type="Proteomes" id="UP000023152"/>
    </source>
</evidence>
<accession>X6NN05</accession>
<organism evidence="1 2">
    <name type="scientific">Reticulomyxa filosa</name>
    <dbReference type="NCBI Taxonomy" id="46433"/>
    <lineage>
        <taxon>Eukaryota</taxon>
        <taxon>Sar</taxon>
        <taxon>Rhizaria</taxon>
        <taxon>Retaria</taxon>
        <taxon>Foraminifera</taxon>
        <taxon>Monothalamids</taxon>
        <taxon>Reticulomyxidae</taxon>
        <taxon>Reticulomyxa</taxon>
    </lineage>
</organism>
<evidence type="ECO:0000313" key="1">
    <source>
        <dbReference type="EMBL" id="ETO27318.1"/>
    </source>
</evidence>
<keyword evidence="2" id="KW-1185">Reference proteome</keyword>
<dbReference type="Proteomes" id="UP000023152">
    <property type="component" value="Unassembled WGS sequence"/>
</dbReference>
<comment type="caution">
    <text evidence="1">The sequence shown here is derived from an EMBL/GenBank/DDBJ whole genome shotgun (WGS) entry which is preliminary data.</text>
</comment>
<reference evidence="1 2" key="1">
    <citation type="journal article" date="2013" name="Curr. Biol.">
        <title>The Genome of the Foraminiferan Reticulomyxa filosa.</title>
        <authorList>
            <person name="Glockner G."/>
            <person name="Hulsmann N."/>
            <person name="Schleicher M."/>
            <person name="Noegel A.A."/>
            <person name="Eichinger L."/>
            <person name="Gallinger C."/>
            <person name="Pawlowski J."/>
            <person name="Sierra R."/>
            <person name="Euteneuer U."/>
            <person name="Pillet L."/>
            <person name="Moustafa A."/>
            <person name="Platzer M."/>
            <person name="Groth M."/>
            <person name="Szafranski K."/>
            <person name="Schliwa M."/>
        </authorList>
    </citation>
    <scope>NUCLEOTIDE SEQUENCE [LARGE SCALE GENOMIC DNA]</scope>
</reference>
<feature type="non-terminal residue" evidence="1">
    <location>
        <position position="232"/>
    </location>
</feature>
<dbReference type="AlphaFoldDB" id="X6NN05"/>
<gene>
    <name evidence="1" type="ORF">RFI_09813</name>
</gene>
<dbReference type="EMBL" id="ASPP01007336">
    <property type="protein sequence ID" value="ETO27318.1"/>
    <property type="molecule type" value="Genomic_DNA"/>
</dbReference>
<name>X6NN05_RETFI</name>
<protein>
    <submittedName>
        <fullName evidence="1">Uncharacterized protein</fullName>
    </submittedName>
</protein>